<dbReference type="EMBL" id="BAABGJ010000017">
    <property type="protein sequence ID" value="GAA4340472.1"/>
    <property type="molecule type" value="Genomic_DNA"/>
</dbReference>
<keyword evidence="2" id="KW-1185">Reference proteome</keyword>
<name>A0ABP8HKE9_9BURK</name>
<proteinExistence type="predicted"/>
<gene>
    <name evidence="1" type="ORF">GCM10023165_20440</name>
</gene>
<sequence length="97" mass="11479">MPTTLLRTYFIKPGHWEDFLSMWRQVAAIRQRFGFTIEFAYEDREKNIFTWAISHPGNLEEVHAGYYADPDRVKLKPIKEHLAAIEVREVQPVSFVK</sequence>
<dbReference type="Proteomes" id="UP001500975">
    <property type="component" value="Unassembled WGS sequence"/>
</dbReference>
<protein>
    <recommendedName>
        <fullName evidence="3">NIPSNAP family containing protein</fullName>
    </recommendedName>
</protein>
<organism evidence="1 2">
    <name type="scientific">Variovorax defluvii</name>
    <dbReference type="NCBI Taxonomy" id="913761"/>
    <lineage>
        <taxon>Bacteria</taxon>
        <taxon>Pseudomonadati</taxon>
        <taxon>Pseudomonadota</taxon>
        <taxon>Betaproteobacteria</taxon>
        <taxon>Burkholderiales</taxon>
        <taxon>Comamonadaceae</taxon>
        <taxon>Variovorax</taxon>
    </lineage>
</organism>
<dbReference type="RefSeq" id="WP_345537638.1">
    <property type="nucleotide sequence ID" value="NZ_BAABGJ010000017.1"/>
</dbReference>
<evidence type="ECO:0000313" key="1">
    <source>
        <dbReference type="EMBL" id="GAA4340472.1"/>
    </source>
</evidence>
<reference evidence="2" key="1">
    <citation type="journal article" date="2019" name="Int. J. Syst. Evol. Microbiol.">
        <title>The Global Catalogue of Microorganisms (GCM) 10K type strain sequencing project: providing services to taxonomists for standard genome sequencing and annotation.</title>
        <authorList>
            <consortium name="The Broad Institute Genomics Platform"/>
            <consortium name="The Broad Institute Genome Sequencing Center for Infectious Disease"/>
            <person name="Wu L."/>
            <person name="Ma J."/>
        </authorList>
    </citation>
    <scope>NUCLEOTIDE SEQUENCE [LARGE SCALE GENOMIC DNA]</scope>
    <source>
        <strain evidence="2">JCM 17804</strain>
    </source>
</reference>
<dbReference type="Gene3D" id="3.30.70.100">
    <property type="match status" value="1"/>
</dbReference>
<evidence type="ECO:0000313" key="2">
    <source>
        <dbReference type="Proteomes" id="UP001500975"/>
    </source>
</evidence>
<accession>A0ABP8HKE9</accession>
<comment type="caution">
    <text evidence="1">The sequence shown here is derived from an EMBL/GenBank/DDBJ whole genome shotgun (WGS) entry which is preliminary data.</text>
</comment>
<evidence type="ECO:0008006" key="3">
    <source>
        <dbReference type="Google" id="ProtNLM"/>
    </source>
</evidence>